<evidence type="ECO:0000313" key="10">
    <source>
        <dbReference type="WBParaSite" id="ACAC_0001160101-mRNA-1"/>
    </source>
</evidence>
<dbReference type="Gene3D" id="3.40.50.300">
    <property type="entry name" value="P-loop containing nucleotide triphosphate hydrolases"/>
    <property type="match status" value="1"/>
</dbReference>
<feature type="transmembrane region" description="Helical" evidence="7">
    <location>
        <begin position="449"/>
        <end position="467"/>
    </location>
</feature>
<evidence type="ECO:0000256" key="4">
    <source>
        <dbReference type="ARBA" id="ARBA00022692"/>
    </source>
</evidence>
<dbReference type="InterPro" id="IPR027417">
    <property type="entry name" value="P-loop_NTPase"/>
</dbReference>
<evidence type="ECO:0000256" key="5">
    <source>
        <dbReference type="ARBA" id="ARBA00022989"/>
    </source>
</evidence>
<keyword evidence="9" id="KW-1185">Reference proteome</keyword>
<comment type="similarity">
    <text evidence="2">Belongs to the ABC transporter superfamily. ABCG family. Eye pigment precursor importer (TC 3.A.1.204) subfamily.</text>
</comment>
<comment type="subcellular location">
    <subcellularLocation>
        <location evidence="1">Membrane</location>
        <topology evidence="1">Multi-pass membrane protein</topology>
    </subcellularLocation>
</comment>
<protein>
    <submittedName>
        <fullName evidence="10">ABC transporter domain-containing protein</fullName>
    </submittedName>
</protein>
<dbReference type="GO" id="GO:0005886">
    <property type="term" value="C:plasma membrane"/>
    <property type="evidence" value="ECO:0007669"/>
    <property type="project" value="TreeGrafter"/>
</dbReference>
<dbReference type="GO" id="GO:0016887">
    <property type="term" value="F:ATP hydrolysis activity"/>
    <property type="evidence" value="ECO:0007669"/>
    <property type="project" value="InterPro"/>
</dbReference>
<evidence type="ECO:0000313" key="9">
    <source>
        <dbReference type="Proteomes" id="UP000035642"/>
    </source>
</evidence>
<name>A0A0K0DJL0_ANGCA</name>
<evidence type="ECO:0000259" key="8">
    <source>
        <dbReference type="PROSITE" id="PS50893"/>
    </source>
</evidence>
<keyword evidence="5 7" id="KW-1133">Transmembrane helix</keyword>
<dbReference type="AlphaFoldDB" id="A0A0K0DJL0"/>
<dbReference type="PANTHER" id="PTHR48041:SF93">
    <property type="entry name" value="ABC TRANSPORTER ATP-BINDING PROTEIN_PERMEASE WHT-1"/>
    <property type="match status" value="1"/>
</dbReference>
<dbReference type="InterPro" id="IPR003439">
    <property type="entry name" value="ABC_transporter-like_ATP-bd"/>
</dbReference>
<dbReference type="GO" id="GO:0140359">
    <property type="term" value="F:ABC-type transporter activity"/>
    <property type="evidence" value="ECO:0007669"/>
    <property type="project" value="InterPro"/>
</dbReference>
<dbReference type="STRING" id="6313.A0A0K0DJL0"/>
<evidence type="ECO:0000256" key="7">
    <source>
        <dbReference type="SAM" id="Phobius"/>
    </source>
</evidence>
<feature type="transmembrane region" description="Helical" evidence="7">
    <location>
        <begin position="413"/>
        <end position="437"/>
    </location>
</feature>
<keyword evidence="6 7" id="KW-0472">Membrane</keyword>
<dbReference type="GO" id="GO:0005524">
    <property type="term" value="F:ATP binding"/>
    <property type="evidence" value="ECO:0007669"/>
    <property type="project" value="InterPro"/>
</dbReference>
<reference evidence="9" key="1">
    <citation type="submission" date="2012-09" db="EMBL/GenBank/DDBJ databases">
        <authorList>
            <person name="Martin A.A."/>
        </authorList>
    </citation>
    <scope>NUCLEOTIDE SEQUENCE</scope>
</reference>
<evidence type="ECO:0000256" key="2">
    <source>
        <dbReference type="ARBA" id="ARBA00005814"/>
    </source>
</evidence>
<keyword evidence="4 7" id="KW-0812">Transmembrane</keyword>
<dbReference type="InterPro" id="IPR043926">
    <property type="entry name" value="ABCG_dom"/>
</dbReference>
<organism evidence="9 10">
    <name type="scientific">Angiostrongylus cantonensis</name>
    <name type="common">Rat lungworm</name>
    <dbReference type="NCBI Taxonomy" id="6313"/>
    <lineage>
        <taxon>Eukaryota</taxon>
        <taxon>Metazoa</taxon>
        <taxon>Ecdysozoa</taxon>
        <taxon>Nematoda</taxon>
        <taxon>Chromadorea</taxon>
        <taxon>Rhabditida</taxon>
        <taxon>Rhabditina</taxon>
        <taxon>Rhabditomorpha</taxon>
        <taxon>Strongyloidea</taxon>
        <taxon>Metastrongylidae</taxon>
        <taxon>Angiostrongylus</taxon>
    </lineage>
</organism>
<dbReference type="FunFam" id="3.40.50.300:FF:002134">
    <property type="entry name" value="ABC transporter ATP-binding protein/permease wht-1"/>
    <property type="match status" value="1"/>
</dbReference>
<evidence type="ECO:0000256" key="3">
    <source>
        <dbReference type="ARBA" id="ARBA00022448"/>
    </source>
</evidence>
<sequence>LLAIMGSSGAGKTTLLNVLASRNLSGLYVTGSITIDGQRMNKWKLREISAFVQQHDMFVGTMTVREHLQFMAKLRMGSGYTTAEQKFRVEYLIRTMGLIDCAETLIGISNTVRGLSCGEMKRLAFATDMLTRPQIFFCDEPTSGLDAFMAGHVVASLRRLADDGMTVVITIHQPSSQVYSFFNDICLMACGRIIYLGPIDGANALFESCGYPCSDYFNPSDHFIRTISVVSGQRNISLRTISKGGLHFRNHVSFFVILIKEEIRPKMVERQRTFYNTNYKASFWTQLRALTWRCWLTTLRDPMVLKTRIVQTTCAIITGAVYYNTAVTSNTIISINGFLFNQVRNLNFMLQFPAVPAITMELPIVLRENSNGVYTSTSYFLGKNLAELPQYVVLPAIFNTIVYIMAGLLPSLWTFFCAVIVSVLLTNVATSISYATATIFGTTTVATTVLPIFVVPMMAFGGFFITYESIPKYFTWLSTLSYFKYAYEGLAINQWETVDVIPGCLNHTGKYFDCPKTGSEVLESVR</sequence>
<dbReference type="InterPro" id="IPR013525">
    <property type="entry name" value="ABC2_TM"/>
</dbReference>
<dbReference type="Pfam" id="PF19055">
    <property type="entry name" value="ABC2_membrane_7"/>
    <property type="match status" value="1"/>
</dbReference>
<dbReference type="SUPFAM" id="SSF52540">
    <property type="entry name" value="P-loop containing nucleoside triphosphate hydrolases"/>
    <property type="match status" value="1"/>
</dbReference>
<dbReference type="WBParaSite" id="ACAC_0001160101-mRNA-1">
    <property type="protein sequence ID" value="ACAC_0001160101-mRNA-1"/>
    <property type="gene ID" value="ACAC_0001160101"/>
</dbReference>
<dbReference type="Pfam" id="PF01061">
    <property type="entry name" value="ABC2_membrane"/>
    <property type="match status" value="1"/>
</dbReference>
<dbReference type="PROSITE" id="PS50893">
    <property type="entry name" value="ABC_TRANSPORTER_2"/>
    <property type="match status" value="1"/>
</dbReference>
<accession>A0A0K0DJL0</accession>
<evidence type="ECO:0000256" key="6">
    <source>
        <dbReference type="ARBA" id="ARBA00023136"/>
    </source>
</evidence>
<proteinExistence type="inferred from homology"/>
<dbReference type="Proteomes" id="UP000035642">
    <property type="component" value="Unassembled WGS sequence"/>
</dbReference>
<keyword evidence="3" id="KW-0813">Transport</keyword>
<dbReference type="Pfam" id="PF00005">
    <property type="entry name" value="ABC_tran"/>
    <property type="match status" value="1"/>
</dbReference>
<feature type="transmembrane region" description="Helical" evidence="7">
    <location>
        <begin position="388"/>
        <end position="406"/>
    </location>
</feature>
<dbReference type="InterPro" id="IPR050352">
    <property type="entry name" value="ABCG_transporters"/>
</dbReference>
<reference evidence="10" key="2">
    <citation type="submission" date="2017-02" db="UniProtKB">
        <authorList>
            <consortium name="WormBaseParasite"/>
        </authorList>
    </citation>
    <scope>IDENTIFICATION</scope>
</reference>
<evidence type="ECO:0000256" key="1">
    <source>
        <dbReference type="ARBA" id="ARBA00004141"/>
    </source>
</evidence>
<dbReference type="PANTHER" id="PTHR48041">
    <property type="entry name" value="ABC TRANSPORTER G FAMILY MEMBER 28"/>
    <property type="match status" value="1"/>
</dbReference>
<feature type="domain" description="ABC transporter" evidence="8">
    <location>
        <begin position="1"/>
        <end position="215"/>
    </location>
</feature>